<gene>
    <name evidence="2" type="ordered locus">syc2074_d</name>
</gene>
<sequence length="97" mass="10775">MSRLPQGYRRCIACRRLAHRQEFWRVIRLASTGAIALDQGEGRSAYLCPTVACFNQGRRKNRLGRALRSAIPDSVWVALEARLSVTICPSLSEGSDG</sequence>
<reference evidence="2 3" key="1">
    <citation type="journal article" date="2007" name="Photosyn. Res.">
        <title>Complete nucleotide sequence of the freshwater unicellular cyanobacterium Synechococcus elongatus PCC 6301 chromosome: gene content and organization.</title>
        <authorList>
            <person name="Sugita C."/>
            <person name="Ogata K."/>
            <person name="Shikata M."/>
            <person name="Jikuya H."/>
            <person name="Takano J."/>
            <person name="Furumichi M."/>
            <person name="Kanehisa M."/>
            <person name="Omata T."/>
            <person name="Sugiura M."/>
            <person name="Sugita M."/>
        </authorList>
    </citation>
    <scope>NUCLEOTIDE SEQUENCE [LARGE SCALE GENOMIC DNA]</scope>
    <source>
        <strain evidence="3">ATCC 27144 / PCC 6301 / SAUG 1402/1</strain>
    </source>
</reference>
<proteinExistence type="predicted"/>
<evidence type="ECO:0000313" key="3">
    <source>
        <dbReference type="Proteomes" id="UP000001175"/>
    </source>
</evidence>
<feature type="domain" description="YlxR" evidence="1">
    <location>
        <begin position="9"/>
        <end position="80"/>
    </location>
</feature>
<evidence type="ECO:0000313" key="2">
    <source>
        <dbReference type="EMBL" id="BAD80264.1"/>
    </source>
</evidence>
<dbReference type="Pfam" id="PF04296">
    <property type="entry name" value="YlxR"/>
    <property type="match status" value="1"/>
</dbReference>
<dbReference type="SUPFAM" id="SSF64376">
    <property type="entry name" value="YlxR-like"/>
    <property type="match status" value="1"/>
</dbReference>
<dbReference type="Gene3D" id="3.30.1230.10">
    <property type="entry name" value="YlxR-like"/>
    <property type="match status" value="1"/>
</dbReference>
<protein>
    <recommendedName>
        <fullName evidence="1">YlxR domain-containing protein</fullName>
    </recommendedName>
</protein>
<dbReference type="AlphaFoldDB" id="A0A0H3K515"/>
<name>A0A0H3K515_SYNP6</name>
<accession>A0A0H3K515</accession>
<dbReference type="InterPro" id="IPR007393">
    <property type="entry name" value="YlxR_dom"/>
</dbReference>
<organism evidence="2 3">
    <name type="scientific">Synechococcus sp. (strain ATCC 27144 / PCC 6301 / SAUG 1402/1)</name>
    <name type="common">Anacystis nidulans</name>
    <dbReference type="NCBI Taxonomy" id="269084"/>
    <lineage>
        <taxon>Bacteria</taxon>
        <taxon>Bacillati</taxon>
        <taxon>Cyanobacteriota</taxon>
        <taxon>Cyanophyceae</taxon>
        <taxon>Synechococcales</taxon>
        <taxon>Synechococcaceae</taxon>
        <taxon>Synechococcus</taxon>
    </lineage>
</organism>
<dbReference type="InterPro" id="IPR037465">
    <property type="entry name" value="YlxR"/>
</dbReference>
<dbReference type="GeneID" id="72430896"/>
<dbReference type="KEGG" id="syc:syc2074_d"/>
<evidence type="ECO:0000259" key="1">
    <source>
        <dbReference type="Pfam" id="PF04296"/>
    </source>
</evidence>
<dbReference type="eggNOG" id="COG2740">
    <property type="taxonomic scope" value="Bacteria"/>
</dbReference>
<dbReference type="RefSeq" id="WP_011244384.1">
    <property type="nucleotide sequence ID" value="NC_006576.1"/>
</dbReference>
<dbReference type="InterPro" id="IPR035931">
    <property type="entry name" value="YlxR-like_sf"/>
</dbReference>
<dbReference type="PANTHER" id="PTHR34215:SF1">
    <property type="entry name" value="YLXR DOMAIN-CONTAINING PROTEIN"/>
    <property type="match status" value="1"/>
</dbReference>
<dbReference type="EMBL" id="AP008231">
    <property type="protein sequence ID" value="BAD80264.1"/>
    <property type="molecule type" value="Genomic_DNA"/>
</dbReference>
<dbReference type="PANTHER" id="PTHR34215">
    <property type="entry name" value="BLL0784 PROTEIN"/>
    <property type="match status" value="1"/>
</dbReference>
<dbReference type="Proteomes" id="UP000001175">
    <property type="component" value="Chromosome"/>
</dbReference>